<dbReference type="EMBL" id="CAMXCT030001112">
    <property type="protein sequence ID" value="CAL4774090.1"/>
    <property type="molecule type" value="Genomic_DNA"/>
</dbReference>
<gene>
    <name evidence="2" type="ORF">C1SCF055_LOCUS14098</name>
</gene>
<name>A0A9P1FSH9_9DINO</name>
<sequence>MDLITSDKGDTAGTRLRRGHPGTKCHMHAAEWFKFQAQFGNRSRFWASICAEQLLIDLNSGYISPRRSAIILSRVEFFITQVERGLYTLGKKRHHFEPSGILLRRVK</sequence>
<evidence type="ECO:0000313" key="2">
    <source>
        <dbReference type="EMBL" id="CAI3986778.1"/>
    </source>
</evidence>
<dbReference type="AlphaFoldDB" id="A0A9P1FSH9"/>
<evidence type="ECO:0000313" key="4">
    <source>
        <dbReference type="Proteomes" id="UP001152797"/>
    </source>
</evidence>
<dbReference type="EMBL" id="CAMXCT020001112">
    <property type="protein sequence ID" value="CAL1140153.1"/>
    <property type="molecule type" value="Genomic_DNA"/>
</dbReference>
<feature type="region of interest" description="Disordered" evidence="1">
    <location>
        <begin position="1"/>
        <end position="21"/>
    </location>
</feature>
<feature type="compositionally biased region" description="Basic and acidic residues" evidence="1">
    <location>
        <begin position="1"/>
        <end position="10"/>
    </location>
</feature>
<accession>A0A9P1FSH9</accession>
<evidence type="ECO:0000313" key="3">
    <source>
        <dbReference type="EMBL" id="CAL1140153.1"/>
    </source>
</evidence>
<evidence type="ECO:0000256" key="1">
    <source>
        <dbReference type="SAM" id="MobiDB-lite"/>
    </source>
</evidence>
<reference evidence="3" key="2">
    <citation type="submission" date="2024-04" db="EMBL/GenBank/DDBJ databases">
        <authorList>
            <person name="Chen Y."/>
            <person name="Shah S."/>
            <person name="Dougan E. K."/>
            <person name="Thang M."/>
            <person name="Chan C."/>
        </authorList>
    </citation>
    <scope>NUCLEOTIDE SEQUENCE [LARGE SCALE GENOMIC DNA]</scope>
</reference>
<organism evidence="2">
    <name type="scientific">Cladocopium goreaui</name>
    <dbReference type="NCBI Taxonomy" id="2562237"/>
    <lineage>
        <taxon>Eukaryota</taxon>
        <taxon>Sar</taxon>
        <taxon>Alveolata</taxon>
        <taxon>Dinophyceae</taxon>
        <taxon>Suessiales</taxon>
        <taxon>Symbiodiniaceae</taxon>
        <taxon>Cladocopium</taxon>
    </lineage>
</organism>
<proteinExistence type="predicted"/>
<comment type="caution">
    <text evidence="2">The sequence shown here is derived from an EMBL/GenBank/DDBJ whole genome shotgun (WGS) entry which is preliminary data.</text>
</comment>
<protein>
    <submittedName>
        <fullName evidence="2">Uncharacterized protein</fullName>
    </submittedName>
</protein>
<dbReference type="EMBL" id="CAMXCT010001112">
    <property type="protein sequence ID" value="CAI3986778.1"/>
    <property type="molecule type" value="Genomic_DNA"/>
</dbReference>
<dbReference type="Proteomes" id="UP001152797">
    <property type="component" value="Unassembled WGS sequence"/>
</dbReference>
<reference evidence="2" key="1">
    <citation type="submission" date="2022-10" db="EMBL/GenBank/DDBJ databases">
        <authorList>
            <person name="Chen Y."/>
            <person name="Dougan E. K."/>
            <person name="Chan C."/>
            <person name="Rhodes N."/>
            <person name="Thang M."/>
        </authorList>
    </citation>
    <scope>NUCLEOTIDE SEQUENCE</scope>
</reference>
<keyword evidence="4" id="KW-1185">Reference proteome</keyword>